<name>A0A2P2NUD8_RHIMU</name>
<organism evidence="1">
    <name type="scientific">Rhizophora mucronata</name>
    <name type="common">Asiatic mangrove</name>
    <dbReference type="NCBI Taxonomy" id="61149"/>
    <lineage>
        <taxon>Eukaryota</taxon>
        <taxon>Viridiplantae</taxon>
        <taxon>Streptophyta</taxon>
        <taxon>Embryophyta</taxon>
        <taxon>Tracheophyta</taxon>
        <taxon>Spermatophyta</taxon>
        <taxon>Magnoliopsida</taxon>
        <taxon>eudicotyledons</taxon>
        <taxon>Gunneridae</taxon>
        <taxon>Pentapetalae</taxon>
        <taxon>rosids</taxon>
        <taxon>fabids</taxon>
        <taxon>Malpighiales</taxon>
        <taxon>Rhizophoraceae</taxon>
        <taxon>Rhizophora</taxon>
    </lineage>
</organism>
<accession>A0A2P2NUD8</accession>
<evidence type="ECO:0000313" key="1">
    <source>
        <dbReference type="EMBL" id="MBX46116.1"/>
    </source>
</evidence>
<sequence>MAAVLLAG</sequence>
<reference evidence="1" key="1">
    <citation type="submission" date="2018-02" db="EMBL/GenBank/DDBJ databases">
        <title>Rhizophora mucronata_Transcriptome.</title>
        <authorList>
            <person name="Meera S.P."/>
            <person name="Sreeshan A."/>
            <person name="Augustine A."/>
        </authorList>
    </citation>
    <scope>NUCLEOTIDE SEQUENCE</scope>
    <source>
        <tissue evidence="1">Leaf</tissue>
    </source>
</reference>
<dbReference type="EMBL" id="GGEC01065632">
    <property type="protein sequence ID" value="MBX46116.1"/>
    <property type="molecule type" value="Transcribed_RNA"/>
</dbReference>
<protein>
    <submittedName>
        <fullName evidence="1">Uncharacterized protein</fullName>
    </submittedName>
</protein>
<proteinExistence type="predicted"/>